<dbReference type="AlphaFoldDB" id="A0A0D9W6E8"/>
<keyword evidence="2" id="KW-1185">Reference proteome</keyword>
<organism evidence="1 2">
    <name type="scientific">Leersia perrieri</name>
    <dbReference type="NCBI Taxonomy" id="77586"/>
    <lineage>
        <taxon>Eukaryota</taxon>
        <taxon>Viridiplantae</taxon>
        <taxon>Streptophyta</taxon>
        <taxon>Embryophyta</taxon>
        <taxon>Tracheophyta</taxon>
        <taxon>Spermatophyta</taxon>
        <taxon>Magnoliopsida</taxon>
        <taxon>Liliopsida</taxon>
        <taxon>Poales</taxon>
        <taxon>Poaceae</taxon>
        <taxon>BOP clade</taxon>
        <taxon>Oryzoideae</taxon>
        <taxon>Oryzeae</taxon>
        <taxon>Oryzinae</taxon>
        <taxon>Leersia</taxon>
    </lineage>
</organism>
<dbReference type="STRING" id="77586.A0A0D9W6E8"/>
<dbReference type="SMART" id="SM00367">
    <property type="entry name" value="LRR_CC"/>
    <property type="match status" value="2"/>
</dbReference>
<dbReference type="SUPFAM" id="SSF52047">
    <property type="entry name" value="RNI-like"/>
    <property type="match status" value="1"/>
</dbReference>
<dbReference type="SUPFAM" id="SSF81383">
    <property type="entry name" value="F-box domain"/>
    <property type="match status" value="1"/>
</dbReference>
<dbReference type="Gene3D" id="3.80.10.10">
    <property type="entry name" value="Ribonuclease Inhibitor"/>
    <property type="match status" value="1"/>
</dbReference>
<proteinExistence type="predicted"/>
<dbReference type="InterPro" id="IPR036047">
    <property type="entry name" value="F-box-like_dom_sf"/>
</dbReference>
<reference evidence="1" key="3">
    <citation type="submission" date="2015-04" db="UniProtKB">
        <authorList>
            <consortium name="EnsemblPlants"/>
        </authorList>
    </citation>
    <scope>IDENTIFICATION</scope>
</reference>
<reference evidence="2" key="2">
    <citation type="submission" date="2013-12" db="EMBL/GenBank/DDBJ databases">
        <authorList>
            <person name="Yu Y."/>
            <person name="Lee S."/>
            <person name="de Baynast K."/>
            <person name="Wissotski M."/>
            <person name="Liu L."/>
            <person name="Talag J."/>
            <person name="Goicoechea J."/>
            <person name="Angelova A."/>
            <person name="Jetty R."/>
            <person name="Kudrna D."/>
            <person name="Golser W."/>
            <person name="Rivera L."/>
            <person name="Zhang J."/>
            <person name="Wing R."/>
        </authorList>
    </citation>
    <scope>NUCLEOTIDE SEQUENCE</scope>
</reference>
<dbReference type="PANTHER" id="PTHR13382:SF22">
    <property type="entry name" value="F-BOX PROTEIN SKIP14"/>
    <property type="match status" value="1"/>
</dbReference>
<evidence type="ECO:0000313" key="1">
    <source>
        <dbReference type="EnsemblPlants" id="LPERR04G13290.1"/>
    </source>
</evidence>
<dbReference type="InterPro" id="IPR006553">
    <property type="entry name" value="Leu-rich_rpt_Cys-con_subtyp"/>
</dbReference>
<protein>
    <recommendedName>
        <fullName evidence="3">F-box domain-containing protein</fullName>
    </recommendedName>
</protein>
<evidence type="ECO:0000313" key="2">
    <source>
        <dbReference type="Proteomes" id="UP000032180"/>
    </source>
</evidence>
<accession>A0A0D9W6E8</accession>
<dbReference type="eggNOG" id="ENOG502QRGM">
    <property type="taxonomic scope" value="Eukaryota"/>
</dbReference>
<dbReference type="Gramene" id="LPERR04G13290.1">
    <property type="protein sequence ID" value="LPERR04G13290.1"/>
    <property type="gene ID" value="LPERR04G13290"/>
</dbReference>
<dbReference type="GO" id="GO:0005737">
    <property type="term" value="C:cytoplasm"/>
    <property type="evidence" value="ECO:0007669"/>
    <property type="project" value="TreeGrafter"/>
</dbReference>
<sequence length="470" mass="52043">MALNYSSRSFTSSFLVNEDCAGMMRGCGCWSEEASPLSSCGLNSLWWDELEFELELEEEEEEFDPVDLLPTDPFGMNLETTFTAAIASCIEDLTVMSGAGRFGDGGEDAVFADLSYYLNQAFVLSPELRFGGYRGVFEGPLGSGGLSVFEGGDSFGFVENPSTSGNADVSFGFVEDPSTSANADVSLGFVEDPSTSGNAALVCGDSVEVVPIQEGGDPHEGMMFALGYLGLRDILSVEMVCKALHFSVRNEPLLWKSIHIEERLRNNIFDADLLHLTQKCPDTLQSLSIARCLNITDQGLKAVLESNPRLTKLNISDCSRLTLDGLISNLKSFNTKAVVGIKQLRVGRLFSLQKDQYEELLSLLNTDKMQEVHSRGPRFLHANRFLSDCNEGYALDIEMCPICQNYKLVYDCPEEGCDDRRSGHLNISFVLRKKKKKAKSLLFLKGLQFKSESVAWTFSVLWRLLMFKEC</sequence>
<dbReference type="Proteomes" id="UP000032180">
    <property type="component" value="Chromosome 4"/>
</dbReference>
<dbReference type="PANTHER" id="PTHR13382">
    <property type="entry name" value="MITOCHONDRIAL ATP SYNTHASE COUPLING FACTOR B"/>
    <property type="match status" value="1"/>
</dbReference>
<dbReference type="InterPro" id="IPR032675">
    <property type="entry name" value="LRR_dom_sf"/>
</dbReference>
<reference evidence="1 2" key="1">
    <citation type="submission" date="2012-08" db="EMBL/GenBank/DDBJ databases">
        <title>Oryza genome evolution.</title>
        <authorList>
            <person name="Wing R.A."/>
        </authorList>
    </citation>
    <scope>NUCLEOTIDE SEQUENCE</scope>
</reference>
<dbReference type="InterPro" id="IPR050648">
    <property type="entry name" value="F-box_LRR-repeat"/>
</dbReference>
<name>A0A0D9W6E8_9ORYZ</name>
<dbReference type="HOGENOM" id="CLU_034156_0_0_1"/>
<dbReference type="EnsemblPlants" id="LPERR04G13290.1">
    <property type="protein sequence ID" value="LPERR04G13290.1"/>
    <property type="gene ID" value="LPERR04G13290"/>
</dbReference>
<evidence type="ECO:0008006" key="3">
    <source>
        <dbReference type="Google" id="ProtNLM"/>
    </source>
</evidence>